<keyword evidence="4" id="KW-0547">Nucleotide-binding</keyword>
<feature type="domain" description="Protein kinase" evidence="9">
    <location>
        <begin position="67"/>
        <end position="225"/>
    </location>
</feature>
<evidence type="ECO:0000256" key="8">
    <source>
        <dbReference type="ARBA" id="ARBA00048679"/>
    </source>
</evidence>
<evidence type="ECO:0000256" key="3">
    <source>
        <dbReference type="ARBA" id="ARBA00022679"/>
    </source>
</evidence>
<evidence type="ECO:0000256" key="1">
    <source>
        <dbReference type="ARBA" id="ARBA00012513"/>
    </source>
</evidence>
<name>A0AAP0R3E3_9ROSI</name>
<dbReference type="Proteomes" id="UP001428341">
    <property type="component" value="Unassembled WGS sequence"/>
</dbReference>
<dbReference type="GO" id="GO:0004674">
    <property type="term" value="F:protein serine/threonine kinase activity"/>
    <property type="evidence" value="ECO:0007669"/>
    <property type="project" value="UniProtKB-KW"/>
</dbReference>
<comment type="catalytic activity">
    <reaction evidence="8">
        <text>L-seryl-[protein] + ATP = O-phospho-L-seryl-[protein] + ADP + H(+)</text>
        <dbReference type="Rhea" id="RHEA:17989"/>
        <dbReference type="Rhea" id="RHEA-COMP:9863"/>
        <dbReference type="Rhea" id="RHEA-COMP:11604"/>
        <dbReference type="ChEBI" id="CHEBI:15378"/>
        <dbReference type="ChEBI" id="CHEBI:29999"/>
        <dbReference type="ChEBI" id="CHEBI:30616"/>
        <dbReference type="ChEBI" id="CHEBI:83421"/>
        <dbReference type="ChEBI" id="CHEBI:456216"/>
        <dbReference type="EC" id="2.7.11.1"/>
    </reaction>
</comment>
<dbReference type="FunFam" id="1.10.510.10:FF:001023">
    <property type="entry name" value="Os07g0541700 protein"/>
    <property type="match status" value="1"/>
</dbReference>
<evidence type="ECO:0000256" key="4">
    <source>
        <dbReference type="ARBA" id="ARBA00022741"/>
    </source>
</evidence>
<evidence type="ECO:0000256" key="2">
    <source>
        <dbReference type="ARBA" id="ARBA00022527"/>
    </source>
</evidence>
<dbReference type="Gene3D" id="3.30.200.20">
    <property type="entry name" value="Phosphorylase Kinase, domain 1"/>
    <property type="match status" value="1"/>
</dbReference>
<dbReference type="AlphaFoldDB" id="A0AAP0R3E3"/>
<evidence type="ECO:0000256" key="5">
    <source>
        <dbReference type="ARBA" id="ARBA00022777"/>
    </source>
</evidence>
<evidence type="ECO:0000259" key="9">
    <source>
        <dbReference type="PROSITE" id="PS50011"/>
    </source>
</evidence>
<comment type="catalytic activity">
    <reaction evidence="7">
        <text>L-threonyl-[protein] + ATP = O-phospho-L-threonyl-[protein] + ADP + H(+)</text>
        <dbReference type="Rhea" id="RHEA:46608"/>
        <dbReference type="Rhea" id="RHEA-COMP:11060"/>
        <dbReference type="Rhea" id="RHEA-COMP:11605"/>
        <dbReference type="ChEBI" id="CHEBI:15378"/>
        <dbReference type="ChEBI" id="CHEBI:30013"/>
        <dbReference type="ChEBI" id="CHEBI:30616"/>
        <dbReference type="ChEBI" id="CHEBI:61977"/>
        <dbReference type="ChEBI" id="CHEBI:456216"/>
        <dbReference type="EC" id="2.7.11.1"/>
    </reaction>
</comment>
<sequence length="225" mass="25056">MGKLWVQIAKSNRQRDPEATEESKRKNIFDQNKKSPLMEYMNTNLAMFEPGLWKLTYDQIIFGTNKFCEKNVTGGGGFGNVFKGTIHDGKTFAIKKLSQTILLGYCSIGEKKLLVYDYMVKGSLDDWLRNRVASLDWGKCSKIVCGVAHGIAFLHQGFEPNIIHKDIKASNILLSEDFEAKVSDFGLARLISDCESHVSTDVAGTIGYVPSEYGRSGKANEKGDI</sequence>
<dbReference type="SUPFAM" id="SSF56112">
    <property type="entry name" value="Protein kinase-like (PK-like)"/>
    <property type="match status" value="1"/>
</dbReference>
<comment type="caution">
    <text evidence="10">The sequence shown here is derived from an EMBL/GenBank/DDBJ whole genome shotgun (WGS) entry which is preliminary data.</text>
</comment>
<evidence type="ECO:0000256" key="6">
    <source>
        <dbReference type="ARBA" id="ARBA00022840"/>
    </source>
</evidence>
<reference evidence="10 11" key="1">
    <citation type="submission" date="2024-05" db="EMBL/GenBank/DDBJ databases">
        <title>Haplotype-resolved chromosome-level genome assembly of Huyou (Citrus changshanensis).</title>
        <authorList>
            <person name="Miao C."/>
            <person name="Chen W."/>
            <person name="Wu Y."/>
            <person name="Wang L."/>
            <person name="Zhao S."/>
            <person name="Grierson D."/>
            <person name="Xu C."/>
            <person name="Chen K."/>
        </authorList>
    </citation>
    <scope>NUCLEOTIDE SEQUENCE [LARGE SCALE GENOMIC DNA]</scope>
    <source>
        <strain evidence="10">01-14</strain>
        <tissue evidence="10">Leaf</tissue>
    </source>
</reference>
<evidence type="ECO:0000313" key="10">
    <source>
        <dbReference type="EMBL" id="KAK9229846.1"/>
    </source>
</evidence>
<keyword evidence="2" id="KW-0723">Serine/threonine-protein kinase</keyword>
<dbReference type="PROSITE" id="PS50011">
    <property type="entry name" value="PROTEIN_KINASE_DOM"/>
    <property type="match status" value="1"/>
</dbReference>
<dbReference type="Pfam" id="PF07714">
    <property type="entry name" value="PK_Tyr_Ser-Thr"/>
    <property type="match status" value="1"/>
</dbReference>
<keyword evidence="6" id="KW-0067">ATP-binding</keyword>
<keyword evidence="11" id="KW-1185">Reference proteome</keyword>
<organism evidence="10 11">
    <name type="scientific">Citrus x changshan-huyou</name>
    <dbReference type="NCBI Taxonomy" id="2935761"/>
    <lineage>
        <taxon>Eukaryota</taxon>
        <taxon>Viridiplantae</taxon>
        <taxon>Streptophyta</taxon>
        <taxon>Embryophyta</taxon>
        <taxon>Tracheophyta</taxon>
        <taxon>Spermatophyta</taxon>
        <taxon>Magnoliopsida</taxon>
        <taxon>eudicotyledons</taxon>
        <taxon>Gunneridae</taxon>
        <taxon>Pentapetalae</taxon>
        <taxon>rosids</taxon>
        <taxon>malvids</taxon>
        <taxon>Sapindales</taxon>
        <taxon>Rutaceae</taxon>
        <taxon>Aurantioideae</taxon>
        <taxon>Citrus</taxon>
    </lineage>
</organism>
<evidence type="ECO:0000313" key="11">
    <source>
        <dbReference type="Proteomes" id="UP001428341"/>
    </source>
</evidence>
<dbReference type="InterPro" id="IPR000719">
    <property type="entry name" value="Prot_kinase_dom"/>
</dbReference>
<dbReference type="SMART" id="SM00220">
    <property type="entry name" value="S_TKc"/>
    <property type="match status" value="1"/>
</dbReference>
<proteinExistence type="predicted"/>
<gene>
    <name evidence="10" type="ORF">WN944_022812</name>
</gene>
<dbReference type="InterPro" id="IPR011009">
    <property type="entry name" value="Kinase-like_dom_sf"/>
</dbReference>
<dbReference type="InterPro" id="IPR001245">
    <property type="entry name" value="Ser-Thr/Tyr_kinase_cat_dom"/>
</dbReference>
<dbReference type="GO" id="GO:0005524">
    <property type="term" value="F:ATP binding"/>
    <property type="evidence" value="ECO:0007669"/>
    <property type="project" value="UniProtKB-KW"/>
</dbReference>
<keyword evidence="3" id="KW-0808">Transferase</keyword>
<protein>
    <recommendedName>
        <fullName evidence="1">non-specific serine/threonine protein kinase</fullName>
        <ecNumber evidence="1">2.7.11.1</ecNumber>
    </recommendedName>
</protein>
<accession>A0AAP0R3E3</accession>
<dbReference type="InterPro" id="IPR052059">
    <property type="entry name" value="CR_Ser/Thr_kinase"/>
</dbReference>
<keyword evidence="5" id="KW-0418">Kinase</keyword>
<evidence type="ECO:0000256" key="7">
    <source>
        <dbReference type="ARBA" id="ARBA00047899"/>
    </source>
</evidence>
<dbReference type="EMBL" id="JBCGBO010000001">
    <property type="protein sequence ID" value="KAK9229846.1"/>
    <property type="molecule type" value="Genomic_DNA"/>
</dbReference>
<dbReference type="EC" id="2.7.11.1" evidence="1"/>
<dbReference type="InterPro" id="IPR008271">
    <property type="entry name" value="Ser/Thr_kinase_AS"/>
</dbReference>
<dbReference type="Gene3D" id="1.10.510.10">
    <property type="entry name" value="Transferase(Phosphotransferase) domain 1"/>
    <property type="match status" value="1"/>
</dbReference>
<dbReference type="PROSITE" id="PS00108">
    <property type="entry name" value="PROTEIN_KINASE_ST"/>
    <property type="match status" value="1"/>
</dbReference>
<dbReference type="PANTHER" id="PTHR47973">
    <property type="entry name" value="CYSTEINE-RICH RECEPTOR-LIKE PROTEIN KINASE 3"/>
    <property type="match status" value="1"/>
</dbReference>